<dbReference type="AlphaFoldDB" id="I3CFN6"/>
<evidence type="ECO:0000256" key="1">
    <source>
        <dbReference type="SAM" id="SignalP"/>
    </source>
</evidence>
<evidence type="ECO:0008006" key="4">
    <source>
        <dbReference type="Google" id="ProtNLM"/>
    </source>
</evidence>
<protein>
    <recommendedName>
        <fullName evidence="4">Secreted protein</fullName>
    </recommendedName>
</protein>
<name>I3CFN6_9GAMM</name>
<dbReference type="EMBL" id="JH600070">
    <property type="protein sequence ID" value="EIJ42429.1"/>
    <property type="molecule type" value="Genomic_DNA"/>
</dbReference>
<feature type="signal peptide" evidence="1">
    <location>
        <begin position="1"/>
        <end position="22"/>
    </location>
</feature>
<dbReference type="RefSeq" id="WP_002685366.1">
    <property type="nucleotide sequence ID" value="NZ_JH600070.1"/>
</dbReference>
<dbReference type="HOGENOM" id="CLU_1567634_0_0_6"/>
<keyword evidence="1" id="KW-0732">Signal</keyword>
<keyword evidence="3" id="KW-1185">Reference proteome</keyword>
<feature type="chain" id="PRO_5003668865" description="Secreted protein" evidence="1">
    <location>
        <begin position="23"/>
        <end position="170"/>
    </location>
</feature>
<evidence type="ECO:0000313" key="3">
    <source>
        <dbReference type="Proteomes" id="UP000005744"/>
    </source>
</evidence>
<proteinExistence type="predicted"/>
<dbReference type="Proteomes" id="UP000005744">
    <property type="component" value="Unassembled WGS sequence"/>
</dbReference>
<evidence type="ECO:0000313" key="2">
    <source>
        <dbReference type="EMBL" id="EIJ42429.1"/>
    </source>
</evidence>
<reference evidence="2 3" key="1">
    <citation type="submission" date="2011-11" db="EMBL/GenBank/DDBJ databases">
        <title>Improved High-Quality Draft sequence of Beggiatoa alba B18lD.</title>
        <authorList>
            <consortium name="US DOE Joint Genome Institute"/>
            <person name="Lucas S."/>
            <person name="Han J."/>
            <person name="Lapidus A."/>
            <person name="Cheng J.-F."/>
            <person name="Goodwin L."/>
            <person name="Pitluck S."/>
            <person name="Peters L."/>
            <person name="Mikhailova N."/>
            <person name="Held B."/>
            <person name="Detter J.C."/>
            <person name="Han C."/>
            <person name="Tapia R."/>
            <person name="Land M."/>
            <person name="Hauser L."/>
            <person name="Kyrpides N."/>
            <person name="Ivanova N."/>
            <person name="Pagani I."/>
            <person name="Samuel K."/>
            <person name="Teske A."/>
            <person name="Mueller J."/>
            <person name="Woyke T."/>
        </authorList>
    </citation>
    <scope>NUCLEOTIDE SEQUENCE [LARGE SCALE GENOMIC DNA]</scope>
    <source>
        <strain evidence="2 3">B18LD</strain>
    </source>
</reference>
<accession>I3CFN6</accession>
<gene>
    <name evidence="2" type="ORF">BegalDRAFT_1548</name>
</gene>
<organism evidence="2 3">
    <name type="scientific">Beggiatoa alba B18LD</name>
    <dbReference type="NCBI Taxonomy" id="395493"/>
    <lineage>
        <taxon>Bacteria</taxon>
        <taxon>Pseudomonadati</taxon>
        <taxon>Pseudomonadota</taxon>
        <taxon>Gammaproteobacteria</taxon>
        <taxon>Thiotrichales</taxon>
        <taxon>Thiotrichaceae</taxon>
        <taxon>Beggiatoa</taxon>
    </lineage>
</organism>
<sequence>MRFYFSVLLSSLLVLHSSISLAKSDEAAITEANSIVDELVALTKQGRDMTALRAEADKTACKAKKETLQQASEALLIRVYRLPDNFRPPMQNVLMDIFNCVSCEETALHSCDLMDEGIPSLREFLKDPSAVNPVKELTVSPNSKTVVQPATSLAIQPAPEAPATTSTEQK</sequence>